<protein>
    <recommendedName>
        <fullName evidence="3">TATA-box binding protein</fullName>
    </recommendedName>
</protein>
<dbReference type="AlphaFoldDB" id="A0A151AP39"/>
<name>A0A151AP39_9CLOT</name>
<dbReference type="RefSeq" id="WP_061857992.1">
    <property type="nucleotide sequence ID" value="NZ_LTBB01000004.1"/>
</dbReference>
<dbReference type="Proteomes" id="UP000075374">
    <property type="component" value="Unassembled WGS sequence"/>
</dbReference>
<dbReference type="EMBL" id="LTBB01000004">
    <property type="protein sequence ID" value="KYH29375.1"/>
    <property type="molecule type" value="Genomic_DNA"/>
</dbReference>
<reference evidence="1 2" key="1">
    <citation type="submission" date="2016-02" db="EMBL/GenBank/DDBJ databases">
        <title>Genome sequence of Clostridium colicanis DSM 13634.</title>
        <authorList>
            <person name="Poehlein A."/>
            <person name="Daniel R."/>
        </authorList>
    </citation>
    <scope>NUCLEOTIDE SEQUENCE [LARGE SCALE GENOMIC DNA]</scope>
    <source>
        <strain evidence="1 2">DSM 13634</strain>
    </source>
</reference>
<evidence type="ECO:0000313" key="1">
    <source>
        <dbReference type="EMBL" id="KYH29375.1"/>
    </source>
</evidence>
<comment type="caution">
    <text evidence="1">The sequence shown here is derived from an EMBL/GenBank/DDBJ whole genome shotgun (WGS) entry which is preliminary data.</text>
</comment>
<proteinExistence type="predicted"/>
<dbReference type="InterPro" id="IPR036209">
    <property type="entry name" value="YwmB-like_sf"/>
</dbReference>
<dbReference type="PATRIC" id="fig|1121305.3.peg.1122"/>
<gene>
    <name evidence="1" type="ORF">CLCOL_11230</name>
</gene>
<evidence type="ECO:0008006" key="3">
    <source>
        <dbReference type="Google" id="ProtNLM"/>
    </source>
</evidence>
<dbReference type="SUPFAM" id="SSF143842">
    <property type="entry name" value="YwmB-like"/>
    <property type="match status" value="1"/>
</dbReference>
<dbReference type="STRING" id="1121305.CLCOL_11230"/>
<sequence length="231" mass="26336">MDNKKKILTLILVTIAIVLNQKICYAYKNVNLFEKMIEASQGEIIENGVRTSFKSNRNGQELAKYFINKINSSYRTEAKSHINKENYYIDFEEDSIKGTITITSYKTKNIVTIDIIQKCNNNELDRIKNNIKLITAPVSRGDESYYEYLKAKLPNRNLKSLNKQLISILKKNGAVNISSIELNNGFSNCAYTRKYTPKVNNGKLMDLNFALSSYASGKYLIIGTPEIIIAY</sequence>
<evidence type="ECO:0000313" key="2">
    <source>
        <dbReference type="Proteomes" id="UP000075374"/>
    </source>
</evidence>
<organism evidence="1 2">
    <name type="scientific">Clostridium colicanis DSM 13634</name>
    <dbReference type="NCBI Taxonomy" id="1121305"/>
    <lineage>
        <taxon>Bacteria</taxon>
        <taxon>Bacillati</taxon>
        <taxon>Bacillota</taxon>
        <taxon>Clostridia</taxon>
        <taxon>Eubacteriales</taxon>
        <taxon>Clostridiaceae</taxon>
        <taxon>Clostridium</taxon>
    </lineage>
</organism>
<accession>A0A151AP39</accession>
<keyword evidence="2" id="KW-1185">Reference proteome</keyword>